<dbReference type="InterPro" id="IPR023867">
    <property type="entry name" value="Sulphatase_maturase_rSAM"/>
</dbReference>
<dbReference type="InterPro" id="IPR013785">
    <property type="entry name" value="Aldolase_TIM"/>
</dbReference>
<evidence type="ECO:0000259" key="8">
    <source>
        <dbReference type="PROSITE" id="PS51918"/>
    </source>
</evidence>
<accession>D5ELQ8</accession>
<dbReference type="SFLD" id="SFLDG01067">
    <property type="entry name" value="SPASM/twitch_domain_containing"/>
    <property type="match status" value="1"/>
</dbReference>
<dbReference type="KEGG" id="caa:Caka_0206"/>
<keyword evidence="2" id="KW-0004">4Fe-4S</keyword>
<dbReference type="GO" id="GO:0016491">
    <property type="term" value="F:oxidoreductase activity"/>
    <property type="evidence" value="ECO:0007669"/>
    <property type="project" value="InterPro"/>
</dbReference>
<protein>
    <submittedName>
        <fullName evidence="9">Radical SAM domain protein</fullName>
    </submittedName>
</protein>
<dbReference type="STRING" id="583355.Caka_0206"/>
<keyword evidence="5" id="KW-0408">Iron</keyword>
<evidence type="ECO:0000256" key="6">
    <source>
        <dbReference type="ARBA" id="ARBA00023014"/>
    </source>
</evidence>
<evidence type="ECO:0000256" key="1">
    <source>
        <dbReference type="ARBA" id="ARBA00001966"/>
    </source>
</evidence>
<dbReference type="CDD" id="cd21120">
    <property type="entry name" value="SPASM_anSME"/>
    <property type="match status" value="1"/>
</dbReference>
<dbReference type="GO" id="GO:0046872">
    <property type="term" value="F:metal ion binding"/>
    <property type="evidence" value="ECO:0007669"/>
    <property type="project" value="UniProtKB-KW"/>
</dbReference>
<dbReference type="PANTHER" id="PTHR43273">
    <property type="entry name" value="ANAEROBIC SULFATASE-MATURATING ENZYME HOMOLOG ASLB-RELATED"/>
    <property type="match status" value="1"/>
</dbReference>
<dbReference type="GO" id="GO:0051539">
    <property type="term" value="F:4 iron, 4 sulfur cluster binding"/>
    <property type="evidence" value="ECO:0007669"/>
    <property type="project" value="UniProtKB-KW"/>
</dbReference>
<dbReference type="EMBL" id="CP001998">
    <property type="protein sequence ID" value="ADE53233.1"/>
    <property type="molecule type" value="Genomic_DNA"/>
</dbReference>
<proteinExistence type="inferred from homology"/>
<dbReference type="eggNOG" id="COG0641">
    <property type="taxonomic scope" value="Bacteria"/>
</dbReference>
<dbReference type="SFLD" id="SFLDG01072">
    <property type="entry name" value="dehydrogenase_like"/>
    <property type="match status" value="1"/>
</dbReference>
<comment type="cofactor">
    <cofactor evidence="1">
        <name>[4Fe-4S] cluster</name>
        <dbReference type="ChEBI" id="CHEBI:49883"/>
    </cofactor>
</comment>
<feature type="domain" description="Radical SAM core" evidence="8">
    <location>
        <begin position="7"/>
        <end position="260"/>
    </location>
</feature>
<dbReference type="InterPro" id="IPR007197">
    <property type="entry name" value="rSAM"/>
</dbReference>
<dbReference type="PANTHER" id="PTHR43273:SF3">
    <property type="entry name" value="ANAEROBIC SULFATASE-MATURATING ENZYME HOMOLOG ASLB-RELATED"/>
    <property type="match status" value="1"/>
</dbReference>
<dbReference type="Proteomes" id="UP000000925">
    <property type="component" value="Chromosome"/>
</dbReference>
<sequence>MPPPDPQTARQPFHIMAKAIGPICNLDCKYCFYLEKEQLYPNNERWKMSDKRLEQYIRDYIAAQPGPEVSFAFQGGEPTLLGVNFFRKVVKFQQKYARGKRIQTAFQTNGTLLNDEWGEFLAQNQFLVGLSIDGPEDIHDHYRVDKQGRPSFQDVLRGLKILQKHKVEFNTLTCVNAETVKHPVRIYQFLKEIGSNFMQFIPIVEREVDVNAAKLGLTHAAPPDLRNPPTSKEDPVMSEYAVPAEAYGEFLCAIFDEWIRADVGSVFVQLFDCTLGRWIGHPASLCYFAETCGRALAMEHDGDVYACDHYVYPNYKLGNLMNTSLGALADSPMATDFGKAKRDTLPKYCRNCEVRFACNGECPKHRFTWTPDGEWGLNYLCPAYKRFFHHVAPAMNIMRQLIQHRRPVMEVMQVLRQTNPQEPGTT</sequence>
<evidence type="ECO:0000256" key="4">
    <source>
        <dbReference type="ARBA" id="ARBA00022723"/>
    </source>
</evidence>
<dbReference type="InterPro" id="IPR034491">
    <property type="entry name" value="Anaerob_Ser_sulfatase-maturase"/>
</dbReference>
<reference evidence="9 10" key="1">
    <citation type="journal article" date="2010" name="Stand. Genomic Sci.">
        <title>Complete genome sequence of Coraliomargarita akajimensis type strain (04OKA010-24).</title>
        <authorList>
            <person name="Mavromatis K."/>
            <person name="Abt B."/>
            <person name="Brambilla E."/>
            <person name="Lapidus A."/>
            <person name="Copeland A."/>
            <person name="Deshpande S."/>
            <person name="Nolan M."/>
            <person name="Lucas S."/>
            <person name="Tice H."/>
            <person name="Cheng J.F."/>
            <person name="Han C."/>
            <person name="Detter J.C."/>
            <person name="Woyke T."/>
            <person name="Goodwin L."/>
            <person name="Pitluck S."/>
            <person name="Held B."/>
            <person name="Brettin T."/>
            <person name="Tapia R."/>
            <person name="Ivanova N."/>
            <person name="Mikhailova N."/>
            <person name="Pati A."/>
            <person name="Liolios K."/>
            <person name="Chen A."/>
            <person name="Palaniappan K."/>
            <person name="Land M."/>
            <person name="Hauser L."/>
            <person name="Chang Y.J."/>
            <person name="Jeffries C.D."/>
            <person name="Rohde M."/>
            <person name="Goker M."/>
            <person name="Bristow J."/>
            <person name="Eisen J.A."/>
            <person name="Markowitz V."/>
            <person name="Hugenholtz P."/>
            <person name="Klenk H.P."/>
            <person name="Kyrpides N.C."/>
        </authorList>
    </citation>
    <scope>NUCLEOTIDE SEQUENCE [LARGE SCALE GENOMIC DNA]</scope>
    <source>
        <strain evidence="10">DSM 45221 / IAM 15411 / JCM 23193 / KCTC 12865</strain>
    </source>
</reference>
<dbReference type="Gene3D" id="3.20.20.70">
    <property type="entry name" value="Aldolase class I"/>
    <property type="match status" value="1"/>
</dbReference>
<dbReference type="SFLD" id="SFLDG01384">
    <property type="entry name" value="thioether_bond_formation_requi"/>
    <property type="match status" value="1"/>
</dbReference>
<dbReference type="SFLD" id="SFLDF00285">
    <property type="entry name" value="anaerobic_Ser-type_sulfatase-m"/>
    <property type="match status" value="1"/>
</dbReference>
<comment type="similarity">
    <text evidence="7">Belongs to the radical SAM superfamily. Anaerobic sulfatase-maturating enzyme family.</text>
</comment>
<dbReference type="OrthoDB" id="9808591at2"/>
<dbReference type="InterPro" id="IPR058240">
    <property type="entry name" value="rSAM_sf"/>
</dbReference>
<keyword evidence="6" id="KW-0411">Iron-sulfur</keyword>
<dbReference type="NCBIfam" id="NF010308">
    <property type="entry name" value="PRK13745.1"/>
    <property type="match status" value="1"/>
</dbReference>
<dbReference type="CDD" id="cd01335">
    <property type="entry name" value="Radical_SAM"/>
    <property type="match status" value="1"/>
</dbReference>
<keyword evidence="10" id="KW-1185">Reference proteome</keyword>
<dbReference type="InterPro" id="IPR047207">
    <property type="entry name" value="SPASM_anSME"/>
</dbReference>
<keyword evidence="4" id="KW-0479">Metal-binding</keyword>
<dbReference type="HOGENOM" id="CLU_009273_10_0_0"/>
<dbReference type="AlphaFoldDB" id="D5ELQ8"/>
<evidence type="ECO:0000256" key="5">
    <source>
        <dbReference type="ARBA" id="ARBA00023004"/>
    </source>
</evidence>
<dbReference type="SFLD" id="SFLDG01386">
    <property type="entry name" value="main_SPASM_domain-containing"/>
    <property type="match status" value="1"/>
</dbReference>
<evidence type="ECO:0000313" key="9">
    <source>
        <dbReference type="EMBL" id="ADE53233.1"/>
    </source>
</evidence>
<evidence type="ECO:0000256" key="3">
    <source>
        <dbReference type="ARBA" id="ARBA00022691"/>
    </source>
</evidence>
<evidence type="ECO:0000256" key="7">
    <source>
        <dbReference type="ARBA" id="ARBA00023601"/>
    </source>
</evidence>
<organism evidence="9 10">
    <name type="scientific">Coraliomargarita akajimensis (strain DSM 45221 / IAM 15411 / JCM 23193 / KCTC 12865 / 04OKA010-24)</name>
    <dbReference type="NCBI Taxonomy" id="583355"/>
    <lineage>
        <taxon>Bacteria</taxon>
        <taxon>Pseudomonadati</taxon>
        <taxon>Verrucomicrobiota</taxon>
        <taxon>Opitutia</taxon>
        <taxon>Puniceicoccales</taxon>
        <taxon>Coraliomargaritaceae</taxon>
        <taxon>Coraliomargarita</taxon>
    </lineage>
</organism>
<keyword evidence="3" id="KW-0949">S-adenosyl-L-methionine</keyword>
<gene>
    <name evidence="9" type="ordered locus">Caka_0206</name>
</gene>
<dbReference type="SFLD" id="SFLDS00029">
    <property type="entry name" value="Radical_SAM"/>
    <property type="match status" value="1"/>
</dbReference>
<dbReference type="PROSITE" id="PS51918">
    <property type="entry name" value="RADICAL_SAM"/>
    <property type="match status" value="1"/>
</dbReference>
<dbReference type="SUPFAM" id="SSF102114">
    <property type="entry name" value="Radical SAM enzymes"/>
    <property type="match status" value="1"/>
</dbReference>
<dbReference type="InterPro" id="IPR023885">
    <property type="entry name" value="4Fe4S-binding_SPASM_dom"/>
</dbReference>
<dbReference type="Pfam" id="PF13186">
    <property type="entry name" value="SPASM"/>
    <property type="match status" value="1"/>
</dbReference>
<dbReference type="RefSeq" id="WP_013041959.1">
    <property type="nucleotide sequence ID" value="NC_014008.1"/>
</dbReference>
<dbReference type="NCBIfam" id="TIGR04085">
    <property type="entry name" value="rSAM_more_4Fe4S"/>
    <property type="match status" value="1"/>
</dbReference>
<evidence type="ECO:0000256" key="2">
    <source>
        <dbReference type="ARBA" id="ARBA00022485"/>
    </source>
</evidence>
<name>D5ELQ8_CORAD</name>
<evidence type="ECO:0000313" key="10">
    <source>
        <dbReference type="Proteomes" id="UP000000925"/>
    </source>
</evidence>
<dbReference type="Pfam" id="PF04055">
    <property type="entry name" value="Radical_SAM"/>
    <property type="match status" value="1"/>
</dbReference>
<dbReference type="NCBIfam" id="TIGR03942">
    <property type="entry name" value="sulfatase_rSAM"/>
    <property type="match status" value="1"/>
</dbReference>